<dbReference type="PATRIC" id="fig|136857.5.peg.2589"/>
<dbReference type="Proteomes" id="UP000035540">
    <property type="component" value="Chromosome"/>
</dbReference>
<dbReference type="OrthoDB" id="5242876at2"/>
<gene>
    <name evidence="1" type="ORF">CTEST_13120</name>
</gene>
<reference evidence="2" key="2">
    <citation type="submission" date="2015-05" db="EMBL/GenBank/DDBJ databases">
        <title>Complete genome sequence of Corynebacterium testudinoris DSM 44614, recovered from necrotic lesions in the mouth of a tortoise.</title>
        <authorList>
            <person name="Ruckert C."/>
            <person name="Albersmeier A."/>
            <person name="Winkler A."/>
            <person name="Tauch A."/>
        </authorList>
    </citation>
    <scope>NUCLEOTIDE SEQUENCE [LARGE SCALE GENOMIC DNA]</scope>
    <source>
        <strain evidence="2">DSM 44614</strain>
    </source>
</reference>
<proteinExistence type="predicted"/>
<dbReference type="STRING" id="136857.CTEST_13120"/>
<dbReference type="EMBL" id="CP011545">
    <property type="protein sequence ID" value="AKK10027.1"/>
    <property type="molecule type" value="Genomic_DNA"/>
</dbReference>
<evidence type="ECO:0000313" key="1">
    <source>
        <dbReference type="EMBL" id="AKK10027.1"/>
    </source>
</evidence>
<organism evidence="1 2">
    <name type="scientific">Corynebacterium testudinoris</name>
    <dbReference type="NCBI Taxonomy" id="136857"/>
    <lineage>
        <taxon>Bacteria</taxon>
        <taxon>Bacillati</taxon>
        <taxon>Actinomycetota</taxon>
        <taxon>Actinomycetes</taxon>
        <taxon>Mycobacteriales</taxon>
        <taxon>Corynebacteriaceae</taxon>
        <taxon>Corynebacterium</taxon>
    </lineage>
</organism>
<protein>
    <recommendedName>
        <fullName evidence="3">GNAT family N-acetyltransferase</fullName>
    </recommendedName>
</protein>
<name>A0A0G3HFT2_9CORY</name>
<evidence type="ECO:0000313" key="2">
    <source>
        <dbReference type="Proteomes" id="UP000035540"/>
    </source>
</evidence>
<sequence length="220" mass="23508">MYATLIPLSQETLDQIHPQAARSIFWELDADAAATVLATSDPAFEKEAWLARTLFDYGSCGFSIARSTFNHAVATVLYCSRADAPGAAQLPTAPVSADAELLTSLFIDPGFAGVGLEAVLLDAVIMELVGRDVPAIEAFGWRSDFFARPDVDFLLRGAVGDLVRSAPEIGLISVSVLEAAGFKVIADHPVLPRLRLDLPPQQDLLSAADVELLLARARSC</sequence>
<keyword evidence="2" id="KW-1185">Reference proteome</keyword>
<evidence type="ECO:0008006" key="3">
    <source>
        <dbReference type="Google" id="ProtNLM"/>
    </source>
</evidence>
<dbReference type="KEGG" id="cted:CTEST_13120"/>
<dbReference type="RefSeq" id="WP_047254095.1">
    <property type="nucleotide sequence ID" value="NZ_CP011545.1"/>
</dbReference>
<reference evidence="1 2" key="1">
    <citation type="journal article" date="2015" name="Genome Announc.">
        <title>Complete Genome Sequence of the Type Strain Corynebacterium testudinoris DSM 44614, Recovered from Necrotic Lesions in the Mouth of a Tortoise.</title>
        <authorList>
            <person name="Ruckert C."/>
            <person name="Kriete M."/>
            <person name="Jaenicke S."/>
            <person name="Winkler A."/>
            <person name="Tauch A."/>
        </authorList>
    </citation>
    <scope>NUCLEOTIDE SEQUENCE [LARGE SCALE GENOMIC DNA]</scope>
    <source>
        <strain evidence="1 2">DSM 44614</strain>
    </source>
</reference>
<dbReference type="AlphaFoldDB" id="A0A0G3HFT2"/>
<accession>A0A0G3HFT2</accession>